<dbReference type="Proteomes" id="UP000076720">
    <property type="component" value="Chromosome"/>
</dbReference>
<evidence type="ECO:0000313" key="1">
    <source>
        <dbReference type="EMBL" id="ANB09769.1"/>
    </source>
</evidence>
<reference evidence="1 2" key="2">
    <citation type="journal article" date="2016" name="Genome Announc.">
        <title>Complete Genome Sequence of Streptomyces ambofaciens DSM 40697, a Paradigm for Genome Plasticity Studies.</title>
        <authorList>
            <person name="Thibessard A."/>
            <person name="Leblond P."/>
        </authorList>
    </citation>
    <scope>NUCLEOTIDE SEQUENCE [LARGE SCALE GENOMIC DNA]</scope>
    <source>
        <strain evidence="1 2">DSM 40697</strain>
    </source>
</reference>
<protein>
    <submittedName>
        <fullName evidence="1">Uncharacterized protein</fullName>
    </submittedName>
</protein>
<keyword evidence="2" id="KW-1185">Reference proteome</keyword>
<dbReference type="RefSeq" id="WP_063483707.1">
    <property type="nucleotide sequence ID" value="NZ_CP012949.1"/>
</dbReference>
<organism evidence="1 2">
    <name type="scientific">Streptomyces ambofaciens</name>
    <dbReference type="NCBI Taxonomy" id="1889"/>
    <lineage>
        <taxon>Bacteria</taxon>
        <taxon>Bacillati</taxon>
        <taxon>Actinomycetota</taxon>
        <taxon>Actinomycetes</taxon>
        <taxon>Kitasatosporales</taxon>
        <taxon>Streptomycetaceae</taxon>
        <taxon>Streptomyces</taxon>
    </lineage>
</organism>
<gene>
    <name evidence="1" type="ORF">SAM40697_5814</name>
</gene>
<dbReference type="EMBL" id="CP012949">
    <property type="protein sequence ID" value="ANB09769.1"/>
    <property type="molecule type" value="Genomic_DNA"/>
</dbReference>
<sequence length="197" mass="21416">MSAGHASARCAGTAPRVCIAEAGGAEDRLEHIRGEIVRSLTTLRQAGVQVTVPATVSDNLLTGRHKKPSTRSAWWLPLSQQAGRNGPGMVGVRYGVLLTAVRFPCAFPSTVQPGQSVDWIVNHDTAMLWAATLIDTAEPYLGWRRGEYGGSFQNPREVLAKVQERAGNAARLAPKQQSVWFQEEQQKACRLVREATA</sequence>
<reference evidence="2" key="1">
    <citation type="submission" date="2015-10" db="EMBL/GenBank/DDBJ databases">
        <title>Complete genome sequence of Streptomyces ambofaciens DSM 40697.</title>
        <authorList>
            <person name="Thibessard A."/>
            <person name="Leblond P."/>
        </authorList>
    </citation>
    <scope>NUCLEOTIDE SEQUENCE [LARGE SCALE GENOMIC DNA]</scope>
    <source>
        <strain evidence="2">DSM 40697</strain>
    </source>
</reference>
<proteinExistence type="predicted"/>
<name>A0ABM6B794_STRAM</name>
<evidence type="ECO:0000313" key="2">
    <source>
        <dbReference type="Proteomes" id="UP000076720"/>
    </source>
</evidence>
<accession>A0ABM6B794</accession>